<sequence length="899" mass="100520">MAFNGKMKTRWLTEAETERLAKLVQAFFIKSAYTIVSYRSEELESLDVFERLLSTKDLNFEFIDNQPFTETGYDTDERTSTRSLSNTLQTWFEITNSSHESPLGGILQPWSNRNVALLPPLIVETVLDLSALPEDEEIYIDTDLISLKKKKEIVLERWLIKLDLNSYDVDANDVDIIHNNVVVLIRHLYSLLSILPASGIPDHNLLKYIKTKILNGSQSITSKGRYGLSRPLIASKQDNDIVQSKDLSPVLTPIGSLRLSVSYRKNCNYHIQEKHENTSFAEFEFNKNRSSPKDITNPFSSINLGNIKFRTSSSSINSQNLKRRPSGRSTIFKTGSIASSTSPPVHTNTLRLNSDQKVDSASNLQVSSSTDRHDAKELNSISKFGLKAKNLGSRDSSFDANQDLNTNAHYDNSLGSKDFAKTNNQMGSIDDDLSNFLRFLDSKPDLRVSNSSSVLYTDSLNNFKNIKKQNDIFSEASMKSQHVLPSRSVSPPQPPPLIAESNNLDSAVHLLFDEKVNRNSLSIGRSTSSTPIHFSVLNNSPTSRQVIKIPHDSNQHDESFIGRARTTSKGSKDSRESRGSRDSQGSRISVPFIPGALISSSYSPGSIFGTPNAYNNQSLHSVLKATAVSEASLDPVMATTRNKEEPRLNSDHYHSALYQITPNHSHFNSFSETKFYNSNKVEQSSNRPISPATNHAVSHQLESSVSNSNWNSPPSRAQSLLRSLSIGASTGPNIPKSRTGSSGSMSGSNHLRNVLQNLKTEHHRQQSRLVSQSARNEIDKEITSDELRDMSYGHQVFDSEDDISITETTPNKKESSFVKHTDDKLQRRTSIKERRESLSTVLNNMKNIQRRRSSIIGPVALRSKVSDYEQGSDHEIHDDSADDEDDLLFEMTDMNSLKQ</sequence>
<evidence type="ECO:0000256" key="3">
    <source>
        <dbReference type="RuleBase" id="RU361214"/>
    </source>
</evidence>
<dbReference type="GO" id="GO:0006914">
    <property type="term" value="P:autophagy"/>
    <property type="evidence" value="ECO:0007669"/>
    <property type="project" value="UniProtKB-KW"/>
</dbReference>
<feature type="compositionally biased region" description="Polar residues" evidence="4">
    <location>
        <begin position="716"/>
        <end position="739"/>
    </location>
</feature>
<dbReference type="Pfam" id="PF10033">
    <property type="entry name" value="ATG13"/>
    <property type="match status" value="1"/>
</dbReference>
<dbReference type="Gene3D" id="3.30.900.10">
    <property type="entry name" value="HORMA domain"/>
    <property type="match status" value="1"/>
</dbReference>
<dbReference type="AlphaFoldDB" id="A0A4T0X4G4"/>
<dbReference type="OrthoDB" id="70161at2759"/>
<feature type="compositionally biased region" description="Polar residues" evidence="4">
    <location>
        <begin position="679"/>
        <end position="702"/>
    </location>
</feature>
<protein>
    <recommendedName>
        <fullName evidence="2 3">Autophagy-related protein 13</fullName>
    </recommendedName>
</protein>
<name>A0A4T0X4G4_9ASCO</name>
<evidence type="ECO:0000313" key="6">
    <source>
        <dbReference type="EMBL" id="TID29837.1"/>
    </source>
</evidence>
<comment type="similarity">
    <text evidence="1 3">Belongs to the ATG13 family. Fungi subfamily.</text>
</comment>
<keyword evidence="3" id="KW-0072">Autophagy</keyword>
<dbReference type="Proteomes" id="UP000307173">
    <property type="component" value="Unassembled WGS sequence"/>
</dbReference>
<evidence type="ECO:0000256" key="4">
    <source>
        <dbReference type="SAM" id="MobiDB-lite"/>
    </source>
</evidence>
<reference evidence="6 7" key="1">
    <citation type="journal article" date="2019" name="Front. Genet.">
        <title>Whole-Genome Sequencing of the Opportunistic Yeast Pathogen Candida inconspicua Uncovers Its Hybrid Origin.</title>
        <authorList>
            <person name="Mixao V."/>
            <person name="Hansen A.P."/>
            <person name="Saus E."/>
            <person name="Boekhout T."/>
            <person name="Lass-Florl C."/>
            <person name="Gabaldon T."/>
        </authorList>
    </citation>
    <scope>NUCLEOTIDE SEQUENCE [LARGE SCALE GENOMIC DNA]</scope>
    <source>
        <strain evidence="6 7">CBS 180</strain>
    </source>
</reference>
<proteinExistence type="inferred from homology"/>
<feature type="region of interest" description="Disordered" evidence="4">
    <location>
        <begin position="679"/>
        <end position="749"/>
    </location>
</feature>
<feature type="compositionally biased region" description="Polar residues" evidence="4">
    <location>
        <begin position="327"/>
        <end position="345"/>
    </location>
</feature>
<dbReference type="GO" id="GO:1990316">
    <property type="term" value="C:Atg1/ULK1 kinase complex"/>
    <property type="evidence" value="ECO:0007669"/>
    <property type="project" value="InterPro"/>
</dbReference>
<dbReference type="EMBL" id="SELW01000234">
    <property type="protein sequence ID" value="TID29837.1"/>
    <property type="molecule type" value="Genomic_DNA"/>
</dbReference>
<accession>A0A4T0X4G4</accession>
<feature type="region of interest" description="Disordered" evidence="4">
    <location>
        <begin position="314"/>
        <end position="345"/>
    </location>
</feature>
<dbReference type="InterPro" id="IPR018731">
    <property type="entry name" value="Atg13_N"/>
</dbReference>
<evidence type="ECO:0000259" key="5">
    <source>
        <dbReference type="Pfam" id="PF10033"/>
    </source>
</evidence>
<comment type="caution">
    <text evidence="6">The sequence shown here is derived from an EMBL/GenBank/DDBJ whole genome shotgun (WGS) entry which is preliminary data.</text>
</comment>
<dbReference type="STRING" id="52247.A0A4T0X4G4"/>
<dbReference type="InterPro" id="IPR036570">
    <property type="entry name" value="HORMA_dom_sf"/>
</dbReference>
<feature type="compositionally biased region" description="Low complexity" evidence="4">
    <location>
        <begin position="703"/>
        <end position="715"/>
    </location>
</feature>
<feature type="region of interest" description="Disordered" evidence="4">
    <location>
        <begin position="550"/>
        <end position="588"/>
    </location>
</feature>
<evidence type="ECO:0000313" key="7">
    <source>
        <dbReference type="Proteomes" id="UP000307173"/>
    </source>
</evidence>
<evidence type="ECO:0000256" key="2">
    <source>
        <dbReference type="ARBA" id="ARBA00013801"/>
    </source>
</evidence>
<feature type="compositionally biased region" description="Basic and acidic residues" evidence="4">
    <location>
        <begin position="550"/>
        <end position="560"/>
    </location>
</feature>
<organism evidence="6 7">
    <name type="scientific">Pichia inconspicua</name>
    <dbReference type="NCBI Taxonomy" id="52247"/>
    <lineage>
        <taxon>Eukaryota</taxon>
        <taxon>Fungi</taxon>
        <taxon>Dikarya</taxon>
        <taxon>Ascomycota</taxon>
        <taxon>Saccharomycotina</taxon>
        <taxon>Pichiomycetes</taxon>
        <taxon>Pichiales</taxon>
        <taxon>Pichiaceae</taxon>
        <taxon>Pichia</taxon>
    </lineage>
</organism>
<dbReference type="Gene3D" id="6.10.140.1900">
    <property type="match status" value="1"/>
</dbReference>
<keyword evidence="7" id="KW-1185">Reference proteome</keyword>
<feature type="domain" description="Autophagy-related protein 13 N-terminal" evidence="5">
    <location>
        <begin position="24"/>
        <end position="269"/>
    </location>
</feature>
<feature type="compositionally biased region" description="Basic and acidic residues" evidence="4">
    <location>
        <begin position="570"/>
        <end position="581"/>
    </location>
</feature>
<evidence type="ECO:0000256" key="1">
    <source>
        <dbReference type="ARBA" id="ARBA00005246"/>
    </source>
</evidence>
<gene>
    <name evidence="6" type="ORF">CANINC_001586</name>
</gene>